<name>A0A915LAK7_ROMCU</name>
<protein>
    <submittedName>
        <fullName evidence="2">Uncharacterized protein</fullName>
    </submittedName>
</protein>
<dbReference type="AlphaFoldDB" id="A0A915LAK7"/>
<evidence type="ECO:0000313" key="2">
    <source>
        <dbReference type="WBParaSite" id="nRc.2.0.1.t46791-RA"/>
    </source>
</evidence>
<proteinExistence type="predicted"/>
<evidence type="ECO:0000313" key="1">
    <source>
        <dbReference type="Proteomes" id="UP000887565"/>
    </source>
</evidence>
<dbReference type="WBParaSite" id="nRc.2.0.1.t46791-RA">
    <property type="protein sequence ID" value="nRc.2.0.1.t46791-RA"/>
    <property type="gene ID" value="nRc.2.0.1.g46791"/>
</dbReference>
<keyword evidence="1" id="KW-1185">Reference proteome</keyword>
<reference evidence="2" key="1">
    <citation type="submission" date="2022-11" db="UniProtKB">
        <authorList>
            <consortium name="WormBaseParasite"/>
        </authorList>
    </citation>
    <scope>IDENTIFICATION</scope>
</reference>
<organism evidence="1 2">
    <name type="scientific">Romanomermis culicivorax</name>
    <name type="common">Nematode worm</name>
    <dbReference type="NCBI Taxonomy" id="13658"/>
    <lineage>
        <taxon>Eukaryota</taxon>
        <taxon>Metazoa</taxon>
        <taxon>Ecdysozoa</taxon>
        <taxon>Nematoda</taxon>
        <taxon>Enoplea</taxon>
        <taxon>Dorylaimia</taxon>
        <taxon>Mermithida</taxon>
        <taxon>Mermithoidea</taxon>
        <taxon>Mermithidae</taxon>
        <taxon>Romanomermis</taxon>
    </lineage>
</organism>
<sequence length="59" mass="6942">MRTAYIYQFPIKQSVLHTLLLLSCQPGNRIKEVQFHKSIDNWQLHQMDQLRSATPCISN</sequence>
<dbReference type="Proteomes" id="UP000887565">
    <property type="component" value="Unplaced"/>
</dbReference>
<accession>A0A915LAK7</accession>
<dbReference type="PROSITE" id="PS51257">
    <property type="entry name" value="PROKAR_LIPOPROTEIN"/>
    <property type="match status" value="1"/>
</dbReference>